<comment type="caution">
    <text evidence="1">The sequence shown here is derived from an EMBL/GenBank/DDBJ whole genome shotgun (WGS) entry which is preliminary data.</text>
</comment>
<evidence type="ECO:0000313" key="1">
    <source>
        <dbReference type="EMBL" id="HIV01736.1"/>
    </source>
</evidence>
<protein>
    <submittedName>
        <fullName evidence="1">Uncharacterized protein</fullName>
    </submittedName>
</protein>
<reference evidence="1" key="2">
    <citation type="journal article" date="2021" name="PeerJ">
        <title>Extensive microbial diversity within the chicken gut microbiome revealed by metagenomics and culture.</title>
        <authorList>
            <person name="Gilroy R."/>
            <person name="Ravi A."/>
            <person name="Getino M."/>
            <person name="Pursley I."/>
            <person name="Horton D.L."/>
            <person name="Alikhan N.F."/>
            <person name="Baker D."/>
            <person name="Gharbi K."/>
            <person name="Hall N."/>
            <person name="Watson M."/>
            <person name="Adriaenssens E.M."/>
            <person name="Foster-Nyarko E."/>
            <person name="Jarju S."/>
            <person name="Secka A."/>
            <person name="Antonio M."/>
            <person name="Oren A."/>
            <person name="Chaudhuri R.R."/>
            <person name="La Ragione R."/>
            <person name="Hildebrand F."/>
            <person name="Pallen M.J."/>
        </authorList>
    </citation>
    <scope>NUCLEOTIDE SEQUENCE</scope>
    <source>
        <strain evidence="1">CHK186-9395</strain>
    </source>
</reference>
<name>A0A9D1SZG8_9FIRM</name>
<organism evidence="1 2">
    <name type="scientific">Candidatus Caccopulliclostridium gallistercoris</name>
    <dbReference type="NCBI Taxonomy" id="2840719"/>
    <lineage>
        <taxon>Bacteria</taxon>
        <taxon>Bacillati</taxon>
        <taxon>Bacillota</taxon>
        <taxon>Clostridia</taxon>
        <taxon>Candidatus Caccopulliclostridium</taxon>
    </lineage>
</organism>
<proteinExistence type="predicted"/>
<dbReference type="Proteomes" id="UP000886861">
    <property type="component" value="Unassembled WGS sequence"/>
</dbReference>
<evidence type="ECO:0000313" key="2">
    <source>
        <dbReference type="Proteomes" id="UP000886861"/>
    </source>
</evidence>
<gene>
    <name evidence="1" type="ORF">IAA62_04210</name>
</gene>
<dbReference type="AlphaFoldDB" id="A0A9D1SZG8"/>
<accession>A0A9D1SZG8</accession>
<dbReference type="EMBL" id="DVOJ01000015">
    <property type="protein sequence ID" value="HIV01736.1"/>
    <property type="molecule type" value="Genomic_DNA"/>
</dbReference>
<reference evidence="1" key="1">
    <citation type="submission" date="2020-10" db="EMBL/GenBank/DDBJ databases">
        <authorList>
            <person name="Gilroy R."/>
        </authorList>
    </citation>
    <scope>NUCLEOTIDE SEQUENCE</scope>
    <source>
        <strain evidence="1">CHK186-9395</strain>
    </source>
</reference>
<sequence>MATQICTVVNKLVYKWYNDGDVFDNTHGLEGWANDLSDYANWLYKHVFQSQAILDRIENITHESEYEFLLKDLSDNFLNETTLGYYNTLPAIDDIYDCKGKFKFVEYYGEDEDDEDEEM</sequence>